<keyword evidence="2" id="KW-1185">Reference proteome</keyword>
<comment type="caution">
    <text evidence="1">The sequence shown here is derived from an EMBL/GenBank/DDBJ whole genome shotgun (WGS) entry which is preliminary data.</text>
</comment>
<dbReference type="EMBL" id="JAWDGP010004831">
    <property type="protein sequence ID" value="KAK3761803.1"/>
    <property type="molecule type" value="Genomic_DNA"/>
</dbReference>
<sequence>MTATHNGLPTCVSIWKRHDLHLTTVYRPVSTWKRHDCSTQRSTDLCQHGSDMTASHNGLETATANAAGLFMTASTAGLPTCVKMEAT</sequence>
<name>A0AAE1D9X9_9GAST</name>
<accession>A0AAE1D9X9</accession>
<dbReference type="AlphaFoldDB" id="A0AAE1D9X9"/>
<proteinExistence type="predicted"/>
<protein>
    <submittedName>
        <fullName evidence="1">Uncharacterized protein</fullName>
    </submittedName>
</protein>
<evidence type="ECO:0000313" key="1">
    <source>
        <dbReference type="EMBL" id="KAK3761803.1"/>
    </source>
</evidence>
<evidence type="ECO:0000313" key="2">
    <source>
        <dbReference type="Proteomes" id="UP001283361"/>
    </source>
</evidence>
<dbReference type="Proteomes" id="UP001283361">
    <property type="component" value="Unassembled WGS sequence"/>
</dbReference>
<organism evidence="1 2">
    <name type="scientific">Elysia crispata</name>
    <name type="common">lettuce slug</name>
    <dbReference type="NCBI Taxonomy" id="231223"/>
    <lineage>
        <taxon>Eukaryota</taxon>
        <taxon>Metazoa</taxon>
        <taxon>Spiralia</taxon>
        <taxon>Lophotrochozoa</taxon>
        <taxon>Mollusca</taxon>
        <taxon>Gastropoda</taxon>
        <taxon>Heterobranchia</taxon>
        <taxon>Euthyneura</taxon>
        <taxon>Panpulmonata</taxon>
        <taxon>Sacoglossa</taxon>
        <taxon>Placobranchoidea</taxon>
        <taxon>Plakobranchidae</taxon>
        <taxon>Elysia</taxon>
    </lineage>
</organism>
<reference evidence="1" key="1">
    <citation type="journal article" date="2023" name="G3 (Bethesda)">
        <title>A reference genome for the long-term kleptoplast-retaining sea slug Elysia crispata morphotype clarki.</title>
        <authorList>
            <person name="Eastman K.E."/>
            <person name="Pendleton A.L."/>
            <person name="Shaikh M.A."/>
            <person name="Suttiyut T."/>
            <person name="Ogas R."/>
            <person name="Tomko P."/>
            <person name="Gavelis G."/>
            <person name="Widhalm J.R."/>
            <person name="Wisecaver J.H."/>
        </authorList>
    </citation>
    <scope>NUCLEOTIDE SEQUENCE</scope>
    <source>
        <strain evidence="1">ECLA1</strain>
    </source>
</reference>
<gene>
    <name evidence="1" type="ORF">RRG08_054302</name>
</gene>